<evidence type="ECO:0000313" key="10">
    <source>
        <dbReference type="EMBL" id="KAG2193088.1"/>
    </source>
</evidence>
<dbReference type="PROSITE" id="PS00411">
    <property type="entry name" value="KINESIN_MOTOR_1"/>
    <property type="match status" value="1"/>
</dbReference>
<dbReference type="Gene3D" id="3.40.850.10">
    <property type="entry name" value="Kinesin motor domain"/>
    <property type="match status" value="1"/>
</dbReference>
<sequence>MYHSPSLQHPSKSFVRQRTSSTSSTSTYISPAATVSSSAMASTKSLGKRNGENVQVTVRCRPPNKSEYSSCWDIQHSKVISKDQRLKKQHEFHFDNVFYGSDNETLYSRSISNLINQVMEGYNATVFAYGQTASGKTFTMMGNDTEPGVIPRSVDNVFDFIKKAITREFLLRVSYLEIYNETIKDLLNPSNDNLKIHQDKIRGVYVTPLTEEVVTSPEDVLRIIQRGEANRHISSTDYNLHSSRSHTLFQMVIESRERSSTSTSIASHRRTLTTTGYGSHSARSKETVKISQLNLIDLAGSEKAATDNERRKEGSYINKSLLTLGTVISKLTDPNVGKSPSHIPYRDSKLTRILQTALSGLAKVAVICTISPSIMEESLNTLKFASRVKRITTHAKNDEVMDDKALLQKYRTEIVELKSKLQSTAEVLQKEKESALIAERRDHDQQSKQWRNVRNAMKERIDHLTRLILTSNSVVNNDPDSVLASLQQQLKDSSHEHHGLPSPPRSERDNSSTSRITSDGNSNNASGLLTVGNQQQEIQQLRNQLLKVTKESHEKDQRILALEEQLRQQTAVNSQLETALSVTKAELEVTQLLANEEDEKRIRPSVSQRKQQLVWN</sequence>
<feature type="region of interest" description="Disordered" evidence="8">
    <location>
        <begin position="1"/>
        <end position="28"/>
    </location>
</feature>
<feature type="compositionally biased region" description="Low complexity" evidence="8">
    <location>
        <begin position="19"/>
        <end position="28"/>
    </location>
</feature>
<accession>A0A8H7UV20</accession>
<dbReference type="PANTHER" id="PTHR47968">
    <property type="entry name" value="CENTROMERE PROTEIN E"/>
    <property type="match status" value="1"/>
</dbReference>
<evidence type="ECO:0000256" key="7">
    <source>
        <dbReference type="SAM" id="Coils"/>
    </source>
</evidence>
<dbReference type="EMBL" id="JAEPRC010000675">
    <property type="protein sequence ID" value="KAG2193088.1"/>
    <property type="molecule type" value="Genomic_DNA"/>
</dbReference>
<keyword evidence="3 7" id="KW-0175">Coiled coil</keyword>
<name>A0A8H7UV20_9FUNG</name>
<dbReference type="PROSITE" id="PS50067">
    <property type="entry name" value="KINESIN_MOTOR_2"/>
    <property type="match status" value="1"/>
</dbReference>
<dbReference type="PRINTS" id="PR00380">
    <property type="entry name" value="KINESINHEAVY"/>
</dbReference>
<evidence type="ECO:0000259" key="9">
    <source>
        <dbReference type="PROSITE" id="PS50067"/>
    </source>
</evidence>
<dbReference type="InterPro" id="IPR001752">
    <property type="entry name" value="Kinesin_motor_dom"/>
</dbReference>
<dbReference type="InterPro" id="IPR036961">
    <property type="entry name" value="Kinesin_motor_dom_sf"/>
</dbReference>
<keyword evidence="4 5" id="KW-0505">Motor protein</keyword>
<feature type="region of interest" description="Disordered" evidence="8">
    <location>
        <begin position="489"/>
        <end position="528"/>
    </location>
</feature>
<dbReference type="OrthoDB" id="3176171at2759"/>
<dbReference type="InterPro" id="IPR027640">
    <property type="entry name" value="Kinesin-like_fam"/>
</dbReference>
<dbReference type="GO" id="GO:0003777">
    <property type="term" value="F:microtubule motor activity"/>
    <property type="evidence" value="ECO:0007669"/>
    <property type="project" value="InterPro"/>
</dbReference>
<reference evidence="10" key="1">
    <citation type="submission" date="2020-12" db="EMBL/GenBank/DDBJ databases">
        <title>Metabolic potential, ecology and presence of endohyphal bacteria is reflected in genomic diversity of Mucoromycotina.</title>
        <authorList>
            <person name="Muszewska A."/>
            <person name="Okrasinska A."/>
            <person name="Steczkiewicz K."/>
            <person name="Drgas O."/>
            <person name="Orlowska M."/>
            <person name="Perlinska-Lenart U."/>
            <person name="Aleksandrzak-Piekarczyk T."/>
            <person name="Szatraj K."/>
            <person name="Zielenkiewicz U."/>
            <person name="Pilsyk S."/>
            <person name="Malc E."/>
            <person name="Mieczkowski P."/>
            <person name="Kruszewska J.S."/>
            <person name="Biernat P."/>
            <person name="Pawlowska J."/>
        </authorList>
    </citation>
    <scope>NUCLEOTIDE SEQUENCE</scope>
    <source>
        <strain evidence="10">CBS 226.32</strain>
    </source>
</reference>
<evidence type="ECO:0000256" key="3">
    <source>
        <dbReference type="ARBA" id="ARBA00023054"/>
    </source>
</evidence>
<dbReference type="GO" id="GO:0000278">
    <property type="term" value="P:mitotic cell cycle"/>
    <property type="evidence" value="ECO:0007669"/>
    <property type="project" value="TreeGrafter"/>
</dbReference>
<feature type="compositionally biased region" description="Polar residues" evidence="8">
    <location>
        <begin position="511"/>
        <end position="528"/>
    </location>
</feature>
<dbReference type="AlphaFoldDB" id="A0A8H7UV20"/>
<evidence type="ECO:0000256" key="8">
    <source>
        <dbReference type="SAM" id="MobiDB-lite"/>
    </source>
</evidence>
<dbReference type="SUPFAM" id="SSF52540">
    <property type="entry name" value="P-loop containing nucleoside triphosphate hydrolases"/>
    <property type="match status" value="1"/>
</dbReference>
<proteinExistence type="inferred from homology"/>
<evidence type="ECO:0000256" key="4">
    <source>
        <dbReference type="ARBA" id="ARBA00023175"/>
    </source>
</evidence>
<dbReference type="GO" id="GO:0005524">
    <property type="term" value="F:ATP binding"/>
    <property type="evidence" value="ECO:0007669"/>
    <property type="project" value="UniProtKB-UniRule"/>
</dbReference>
<dbReference type="InterPro" id="IPR027417">
    <property type="entry name" value="P-loop_NTPase"/>
</dbReference>
<feature type="compositionally biased region" description="Polar residues" evidence="8">
    <location>
        <begin position="1"/>
        <end position="18"/>
    </location>
</feature>
<feature type="binding site" evidence="5">
    <location>
        <begin position="130"/>
        <end position="137"/>
    </location>
    <ligand>
        <name>ATP</name>
        <dbReference type="ChEBI" id="CHEBI:30616"/>
    </ligand>
</feature>
<evidence type="ECO:0000256" key="6">
    <source>
        <dbReference type="RuleBase" id="RU000394"/>
    </source>
</evidence>
<keyword evidence="2 5" id="KW-0067">ATP-binding</keyword>
<keyword evidence="6" id="KW-0493">Microtubule</keyword>
<comment type="caution">
    <text evidence="10">The sequence shown here is derived from an EMBL/GenBank/DDBJ whole genome shotgun (WGS) entry which is preliminary data.</text>
</comment>
<dbReference type="GO" id="GO:0007018">
    <property type="term" value="P:microtubule-based movement"/>
    <property type="evidence" value="ECO:0007669"/>
    <property type="project" value="InterPro"/>
</dbReference>
<protein>
    <recommendedName>
        <fullName evidence="6">Kinesin-like protein</fullName>
    </recommendedName>
</protein>
<evidence type="ECO:0000256" key="5">
    <source>
        <dbReference type="PROSITE-ProRule" id="PRU00283"/>
    </source>
</evidence>
<dbReference type="Proteomes" id="UP000650833">
    <property type="component" value="Unassembled WGS sequence"/>
</dbReference>
<feature type="domain" description="Kinesin motor" evidence="9">
    <location>
        <begin position="53"/>
        <end position="391"/>
    </location>
</feature>
<evidence type="ECO:0000313" key="11">
    <source>
        <dbReference type="Proteomes" id="UP000650833"/>
    </source>
</evidence>
<dbReference type="InterPro" id="IPR019821">
    <property type="entry name" value="Kinesin_motor_CS"/>
</dbReference>
<dbReference type="SMART" id="SM00129">
    <property type="entry name" value="KISc"/>
    <property type="match status" value="1"/>
</dbReference>
<organism evidence="10 11">
    <name type="scientific">Mucor plumbeus</name>
    <dbReference type="NCBI Taxonomy" id="97098"/>
    <lineage>
        <taxon>Eukaryota</taxon>
        <taxon>Fungi</taxon>
        <taxon>Fungi incertae sedis</taxon>
        <taxon>Mucoromycota</taxon>
        <taxon>Mucoromycotina</taxon>
        <taxon>Mucoromycetes</taxon>
        <taxon>Mucorales</taxon>
        <taxon>Mucorineae</taxon>
        <taxon>Mucoraceae</taxon>
        <taxon>Mucor</taxon>
    </lineage>
</organism>
<keyword evidence="11" id="KW-1185">Reference proteome</keyword>
<comment type="similarity">
    <text evidence="5 6">Belongs to the TRAFAC class myosin-kinesin ATPase superfamily. Kinesin family.</text>
</comment>
<evidence type="ECO:0000256" key="1">
    <source>
        <dbReference type="ARBA" id="ARBA00022741"/>
    </source>
</evidence>
<evidence type="ECO:0000256" key="2">
    <source>
        <dbReference type="ARBA" id="ARBA00022840"/>
    </source>
</evidence>
<feature type="coiled-coil region" evidence="7">
    <location>
        <begin position="407"/>
        <end position="434"/>
    </location>
</feature>
<dbReference type="GO" id="GO:0008017">
    <property type="term" value="F:microtubule binding"/>
    <property type="evidence" value="ECO:0007669"/>
    <property type="project" value="InterPro"/>
</dbReference>
<keyword evidence="1 5" id="KW-0547">Nucleotide-binding</keyword>
<dbReference type="Pfam" id="PF00225">
    <property type="entry name" value="Kinesin"/>
    <property type="match status" value="1"/>
</dbReference>
<feature type="compositionally biased region" description="Basic and acidic residues" evidence="8">
    <location>
        <begin position="492"/>
        <end position="510"/>
    </location>
</feature>
<dbReference type="GO" id="GO:0005874">
    <property type="term" value="C:microtubule"/>
    <property type="evidence" value="ECO:0007669"/>
    <property type="project" value="UniProtKB-KW"/>
</dbReference>
<dbReference type="PANTHER" id="PTHR47968:SF75">
    <property type="entry name" value="CENTROMERE-ASSOCIATED PROTEIN E"/>
    <property type="match status" value="1"/>
</dbReference>
<gene>
    <name evidence="10" type="ORF">INT46_011878</name>
</gene>
<feature type="coiled-coil region" evidence="7">
    <location>
        <begin position="531"/>
        <end position="579"/>
    </location>
</feature>